<evidence type="ECO:0000313" key="4">
    <source>
        <dbReference type="Proteomes" id="UP000522262"/>
    </source>
</evidence>
<feature type="compositionally biased region" description="Basic and acidic residues" evidence="1">
    <location>
        <begin position="1"/>
        <end position="13"/>
    </location>
</feature>
<dbReference type="Proteomes" id="UP000522262">
    <property type="component" value="Unassembled WGS sequence"/>
</dbReference>
<dbReference type="AlphaFoldDB" id="A0A8H5IW79"/>
<feature type="region of interest" description="Disordered" evidence="1">
    <location>
        <begin position="1"/>
        <end position="22"/>
    </location>
</feature>
<proteinExistence type="predicted"/>
<comment type="caution">
    <text evidence="3">The sequence shown here is derived from an EMBL/GenBank/DDBJ whole genome shotgun (WGS) entry which is preliminary data.</text>
</comment>
<protein>
    <recommendedName>
        <fullName evidence="2">Clr5 domain-containing protein</fullName>
    </recommendedName>
</protein>
<sequence>MTPRSQDQDRETDPGYFLPGANSRHTEYNFGIHVPEVVPTYPITIGYNTVPTHTQSGFQTTPTTALGPGITITRPNNRQGGFSIFPSNSNTSLVQLPATYMNPPNPAMFQQNGMGISVPPYPIDVDIVMADAWLMSQCPSAPVSQPPANMTCPITIAKSQGHFKKKSSKEQGPKNRDEKWEPWRETIKYLKLEQGHTFPEVAFEMSSIHGFKFAVSTYQKLGDRWEEFKSAKDKDKILTSWEAWKVC</sequence>
<dbReference type="EMBL" id="JAAOAM010000155">
    <property type="protein sequence ID" value="KAF5543140.1"/>
    <property type="molecule type" value="Genomic_DNA"/>
</dbReference>
<reference evidence="3 4" key="1">
    <citation type="submission" date="2020-05" db="EMBL/GenBank/DDBJ databases">
        <title>Identification and distribution of gene clusters putatively required for synthesis of sphingolipid metabolism inhibitors in phylogenetically diverse species of the filamentous fungus Fusarium.</title>
        <authorList>
            <person name="Kim H.-S."/>
            <person name="Busman M."/>
            <person name="Brown D.W."/>
            <person name="Divon H."/>
            <person name="Uhlig S."/>
            <person name="Proctor R.H."/>
        </authorList>
    </citation>
    <scope>NUCLEOTIDE SEQUENCE [LARGE SCALE GENOMIC DNA]</scope>
    <source>
        <strain evidence="3 4">NRRL 53147</strain>
    </source>
</reference>
<name>A0A8H5IW79_9HYPO</name>
<keyword evidence="4" id="KW-1185">Reference proteome</keyword>
<feature type="domain" description="Clr5" evidence="2">
    <location>
        <begin position="177"/>
        <end position="225"/>
    </location>
</feature>
<dbReference type="Pfam" id="PF14420">
    <property type="entry name" value="Clr5"/>
    <property type="match status" value="1"/>
</dbReference>
<accession>A0A8H5IW79</accession>
<evidence type="ECO:0000259" key="2">
    <source>
        <dbReference type="Pfam" id="PF14420"/>
    </source>
</evidence>
<organism evidence="3 4">
    <name type="scientific">Fusarium mexicanum</name>
    <dbReference type="NCBI Taxonomy" id="751941"/>
    <lineage>
        <taxon>Eukaryota</taxon>
        <taxon>Fungi</taxon>
        <taxon>Dikarya</taxon>
        <taxon>Ascomycota</taxon>
        <taxon>Pezizomycotina</taxon>
        <taxon>Sordariomycetes</taxon>
        <taxon>Hypocreomycetidae</taxon>
        <taxon>Hypocreales</taxon>
        <taxon>Nectriaceae</taxon>
        <taxon>Fusarium</taxon>
        <taxon>Fusarium fujikuroi species complex</taxon>
    </lineage>
</organism>
<evidence type="ECO:0000256" key="1">
    <source>
        <dbReference type="SAM" id="MobiDB-lite"/>
    </source>
</evidence>
<feature type="region of interest" description="Disordered" evidence="1">
    <location>
        <begin position="160"/>
        <end position="179"/>
    </location>
</feature>
<feature type="compositionally biased region" description="Basic and acidic residues" evidence="1">
    <location>
        <begin position="168"/>
        <end position="179"/>
    </location>
</feature>
<gene>
    <name evidence="3" type="ORF">FMEXI_7156</name>
</gene>
<evidence type="ECO:0000313" key="3">
    <source>
        <dbReference type="EMBL" id="KAF5543140.1"/>
    </source>
</evidence>
<dbReference type="InterPro" id="IPR025676">
    <property type="entry name" value="Clr5_dom"/>
</dbReference>